<accession>A0A0B0NQC4</accession>
<dbReference type="EMBL" id="KN402868">
    <property type="protein sequence ID" value="KHG15060.1"/>
    <property type="molecule type" value="Genomic_DNA"/>
</dbReference>
<evidence type="ECO:0000313" key="2">
    <source>
        <dbReference type="Proteomes" id="UP000032142"/>
    </source>
</evidence>
<sequence length="17" mass="1973">MEQNNNVKLLKELQGTN</sequence>
<evidence type="ECO:0000313" key="1">
    <source>
        <dbReference type="EMBL" id="KHG15060.1"/>
    </source>
</evidence>
<gene>
    <name evidence="1" type="ORF">F383_17668</name>
</gene>
<dbReference type="AlphaFoldDB" id="A0A0B0NQC4"/>
<dbReference type="Proteomes" id="UP000032142">
    <property type="component" value="Unassembled WGS sequence"/>
</dbReference>
<organism evidence="1 2">
    <name type="scientific">Gossypium arboreum</name>
    <name type="common">Tree cotton</name>
    <name type="synonym">Gossypium nanking</name>
    <dbReference type="NCBI Taxonomy" id="29729"/>
    <lineage>
        <taxon>Eukaryota</taxon>
        <taxon>Viridiplantae</taxon>
        <taxon>Streptophyta</taxon>
        <taxon>Embryophyta</taxon>
        <taxon>Tracheophyta</taxon>
        <taxon>Spermatophyta</taxon>
        <taxon>Magnoliopsida</taxon>
        <taxon>eudicotyledons</taxon>
        <taxon>Gunneridae</taxon>
        <taxon>Pentapetalae</taxon>
        <taxon>rosids</taxon>
        <taxon>malvids</taxon>
        <taxon>Malvales</taxon>
        <taxon>Malvaceae</taxon>
        <taxon>Malvoideae</taxon>
        <taxon>Gossypium</taxon>
    </lineage>
</organism>
<proteinExistence type="predicted"/>
<reference evidence="2" key="1">
    <citation type="submission" date="2014-09" db="EMBL/GenBank/DDBJ databases">
        <authorList>
            <person name="Mudge J."/>
            <person name="Ramaraj T."/>
            <person name="Lindquist I.E."/>
            <person name="Bharti A.K."/>
            <person name="Sundararajan A."/>
            <person name="Cameron C.T."/>
            <person name="Woodward J.E."/>
            <person name="May G.D."/>
            <person name="Brubaker C."/>
            <person name="Broadhvest J."/>
            <person name="Wilkins T.A."/>
        </authorList>
    </citation>
    <scope>NUCLEOTIDE SEQUENCE</scope>
    <source>
        <strain evidence="2">cv. AKA8401</strain>
    </source>
</reference>
<protein>
    <submittedName>
        <fullName evidence="1">Uncharacterized protein</fullName>
    </submittedName>
</protein>
<name>A0A0B0NQC4_GOSAR</name>
<keyword evidence="2" id="KW-1185">Reference proteome</keyword>